<evidence type="ECO:0000313" key="2">
    <source>
        <dbReference type="Proteomes" id="UP000509548"/>
    </source>
</evidence>
<gene>
    <name evidence="1" type="ORF">A9O66_28030</name>
</gene>
<dbReference type="GO" id="GO:0003676">
    <property type="term" value="F:nucleic acid binding"/>
    <property type="evidence" value="ECO:0007669"/>
    <property type="project" value="InterPro"/>
</dbReference>
<dbReference type="InterPro" id="IPR011856">
    <property type="entry name" value="tRNA_endonuc-like_dom_sf"/>
</dbReference>
<reference evidence="1 2" key="1">
    <citation type="journal article" date="2014" name="Genome Announc.">
        <title>Draft Genome Sequence of the Haloacid-Degrading Burkholderia caribensis Strain MBA4.</title>
        <authorList>
            <person name="Pan Y."/>
            <person name="Kong K.F."/>
            <person name="Tsang J.S."/>
        </authorList>
    </citation>
    <scope>NUCLEOTIDE SEQUENCE [LARGE SCALE GENOMIC DNA]</scope>
    <source>
        <strain evidence="1 2">852011</strain>
    </source>
</reference>
<dbReference type="InterPro" id="IPR011335">
    <property type="entry name" value="Restrct_endonuc-II-like"/>
</dbReference>
<evidence type="ECO:0000313" key="1">
    <source>
        <dbReference type="EMBL" id="QLB66120.1"/>
    </source>
</evidence>
<proteinExistence type="predicted"/>
<name>A0A9Q6WPC2_9BURK</name>
<dbReference type="Proteomes" id="UP000509548">
    <property type="component" value="Chromosome 2"/>
</dbReference>
<dbReference type="Gene3D" id="3.40.1350.10">
    <property type="match status" value="1"/>
</dbReference>
<dbReference type="AlphaFoldDB" id="A0A9Q6WPC2"/>
<accession>A0A9Q6WPC2</accession>
<sequence length="273" mass="30301">MEATLSEKLVARYANERRGEGSGASYVSGLTQRQIARGVGRMHRFCCTRCGGRQIILGSDAELATFLLAHWHPDTCDLNEYFPLTDPAETELIASQLGIAHPRMRDGSPSVLRTGLMVLRKTGDGYAWIALDTLACQLDPARAVPDAMRIVSEYWRRRGVSWQLSRSGGFNDCQVRNLWQLFPHGEYMLTVSPNADDQVQHDALLGECRRCRYRSLREACHAAARTTGRPPGDGVRAALQLLATRRIVGRLDVPDLLRQPLSGLKITQAARCG</sequence>
<organism evidence="1 2">
    <name type="scientific">Paraburkholderia caribensis</name>
    <dbReference type="NCBI Taxonomy" id="75105"/>
    <lineage>
        <taxon>Bacteria</taxon>
        <taxon>Pseudomonadati</taxon>
        <taxon>Pseudomonadota</taxon>
        <taxon>Betaproteobacteria</taxon>
        <taxon>Burkholderiales</taxon>
        <taxon>Burkholderiaceae</taxon>
        <taxon>Paraburkholderia</taxon>
    </lineage>
</organism>
<dbReference type="EMBL" id="CP015959">
    <property type="protein sequence ID" value="QLB66120.1"/>
    <property type="molecule type" value="Genomic_DNA"/>
</dbReference>
<protein>
    <submittedName>
        <fullName evidence="1">Uncharacterized protein</fullName>
    </submittedName>
</protein>
<dbReference type="SUPFAM" id="SSF52980">
    <property type="entry name" value="Restriction endonuclease-like"/>
    <property type="match status" value="1"/>
</dbReference>